<sequence length="841" mass="93250">MDSQHRRIELQTPSDLTYLEEYAKRVARDKIDLNFPPAAAVGEDAMRKKVEELVGQYLSRTFAEARKNMSINGMPVPSADAVAGEAYEPFDTTQADRIRDLEARKDALQKTVALERRNGAASAARNFEKAYTAHVDAEDMQWLMAKNAVMERAEKEAILGVNAPKREQEYVETYRKAREDLEGLNKGLGGTVGKLERAVGSRRSLDKAQASTYGFARPPHGSQPHIQPPTANHQEDPVPAMVRTAPTGAASILISSHAPWVCQACFRRLQLRPQAAPKSFQLSTRLRSLHTELRVDDAVPYRKLLKDQKNKKKSKGVKGSSNGKGSQLTDWELTVGIEIHAELNTARKLFSSALTSTNETPNTHVALFDAAFPGSQPQFQKDTLIPAIRAALALNCDIQKRSTFDRKHYFYQDQPNGYQITQYYEPFAKRGHITLYPHDGIAEQDYPSITIGIAQVQMEQDTAKTLAQPPHTHLIDLNRVSHPLIEIISLPQIHHAQTAAAFVRKVQALLRAVNAATRGMEQGGLRADVNVSVRKNSAGPGALAYAGIAGLSQRTEIKNLSSLRAVEDAVTAERDRQVGVLEAGGMIEGETRGWTIGQTSTTRLRGKEGEVDYRYMPDADIMPVIIGKDFVAHLRETLPKLPDEVLDMLVREPYGVTVKDAKTLLALDDGERLDYYFDVVHILQETLESEAAGVKGKVGKMAANWVLHELGGLLAASTTEWVHNSVPAGKVATIIAYLLRRKVTGKVAKQLLSTVFYEPEREVEDVVREEDLLLRPMNDEEYEALAQDVITKNEDVSVEVRETGHQGKLMFLVGQLIKHGEEGRVEADRAKLVLQKLLLKG</sequence>
<dbReference type="AlphaFoldDB" id="A0A6A6WBL0"/>
<dbReference type="PANTHER" id="PTHR11659">
    <property type="entry name" value="GLUTAMYL-TRNA GLN AMIDOTRANSFERASE SUBUNIT B MITOCHONDRIAL AND PROKARYOTIC PET112-RELATED"/>
    <property type="match status" value="1"/>
</dbReference>
<name>A0A6A6WBL0_9PEZI</name>
<dbReference type="EMBL" id="ML996568">
    <property type="protein sequence ID" value="KAF2760073.1"/>
    <property type="molecule type" value="Genomic_DNA"/>
</dbReference>
<dbReference type="GO" id="GO:0050567">
    <property type="term" value="F:glutaminyl-tRNA synthase (glutamine-hydrolyzing) activity"/>
    <property type="evidence" value="ECO:0007669"/>
    <property type="project" value="UniProtKB-UniRule"/>
</dbReference>
<dbReference type="SMART" id="SM00845">
    <property type="entry name" value="GatB_Yqey"/>
    <property type="match status" value="1"/>
</dbReference>
<keyword evidence="5 7" id="KW-0648">Protein biosynthesis</keyword>
<evidence type="ECO:0000259" key="9">
    <source>
        <dbReference type="SMART" id="SM00845"/>
    </source>
</evidence>
<keyword evidence="11" id="KW-1185">Reference proteome</keyword>
<comment type="catalytic activity">
    <reaction evidence="6 7">
        <text>L-glutamyl-tRNA(Gln) + L-glutamine + ATP + H2O = L-glutaminyl-tRNA(Gln) + L-glutamate + ADP + phosphate + H(+)</text>
        <dbReference type="Rhea" id="RHEA:17521"/>
        <dbReference type="Rhea" id="RHEA-COMP:9681"/>
        <dbReference type="Rhea" id="RHEA-COMP:9684"/>
        <dbReference type="ChEBI" id="CHEBI:15377"/>
        <dbReference type="ChEBI" id="CHEBI:15378"/>
        <dbReference type="ChEBI" id="CHEBI:29985"/>
        <dbReference type="ChEBI" id="CHEBI:30616"/>
        <dbReference type="ChEBI" id="CHEBI:43474"/>
        <dbReference type="ChEBI" id="CHEBI:58359"/>
        <dbReference type="ChEBI" id="CHEBI:78520"/>
        <dbReference type="ChEBI" id="CHEBI:78521"/>
        <dbReference type="ChEBI" id="CHEBI:456216"/>
    </reaction>
</comment>
<comment type="function">
    <text evidence="7">Allows the formation of correctly charged Gln-tRNA(Gln) through the transamidation of misacylated Glu-tRNA(Gln) in the mitochondria. The reaction takes place in the presence of glutamine and ATP through an activated gamma-phospho-Glu-tRNA(Gln).</text>
</comment>
<dbReference type="GO" id="GO:0005739">
    <property type="term" value="C:mitochondrion"/>
    <property type="evidence" value="ECO:0007669"/>
    <property type="project" value="UniProtKB-SubCell"/>
</dbReference>
<feature type="region of interest" description="Disordered" evidence="8">
    <location>
        <begin position="304"/>
        <end position="325"/>
    </location>
</feature>
<proteinExistence type="inferred from homology"/>
<evidence type="ECO:0000256" key="3">
    <source>
        <dbReference type="ARBA" id="ARBA00022741"/>
    </source>
</evidence>
<keyword evidence="4 7" id="KW-0067">ATP-binding</keyword>
<evidence type="ECO:0000256" key="8">
    <source>
        <dbReference type="SAM" id="MobiDB-lite"/>
    </source>
</evidence>
<dbReference type="GO" id="GO:0070681">
    <property type="term" value="P:glutaminyl-tRNAGln biosynthesis via transamidation"/>
    <property type="evidence" value="ECO:0007669"/>
    <property type="project" value="UniProtKB-UniRule"/>
</dbReference>
<dbReference type="GO" id="GO:0030956">
    <property type="term" value="C:glutamyl-tRNA(Gln) amidotransferase complex"/>
    <property type="evidence" value="ECO:0007669"/>
    <property type="project" value="UniProtKB-UniRule"/>
</dbReference>
<dbReference type="GO" id="GO:0000776">
    <property type="term" value="C:kinetochore"/>
    <property type="evidence" value="ECO:0007669"/>
    <property type="project" value="InterPro"/>
</dbReference>
<comment type="subunit">
    <text evidence="7">Subunit of the heterotrimeric GatCAB amidotransferase (AdT) complex, composed of A, B and C subunits.</text>
</comment>
<dbReference type="Proteomes" id="UP000799437">
    <property type="component" value="Unassembled WGS sequence"/>
</dbReference>
<evidence type="ECO:0000313" key="11">
    <source>
        <dbReference type="Proteomes" id="UP000799437"/>
    </source>
</evidence>
<comment type="similarity">
    <text evidence="1 7">Belongs to the GatB/GatE family. GatB subfamily.</text>
</comment>
<dbReference type="InterPro" id="IPR017959">
    <property type="entry name" value="Asn/Gln-tRNA_amidoTrfase_suB/E"/>
</dbReference>
<gene>
    <name evidence="10" type="ORF">EJ05DRAFT_536258</name>
</gene>
<evidence type="ECO:0000256" key="7">
    <source>
        <dbReference type="HAMAP-Rule" id="MF_03147"/>
    </source>
</evidence>
<dbReference type="Pfam" id="PF02637">
    <property type="entry name" value="GatB_Yqey"/>
    <property type="match status" value="1"/>
</dbReference>
<keyword evidence="2 7" id="KW-0436">Ligase</keyword>
<reference evidence="10" key="1">
    <citation type="journal article" date="2020" name="Stud. Mycol.">
        <title>101 Dothideomycetes genomes: a test case for predicting lifestyles and emergence of pathogens.</title>
        <authorList>
            <person name="Haridas S."/>
            <person name="Albert R."/>
            <person name="Binder M."/>
            <person name="Bloem J."/>
            <person name="Labutti K."/>
            <person name="Salamov A."/>
            <person name="Andreopoulos B."/>
            <person name="Baker S."/>
            <person name="Barry K."/>
            <person name="Bills G."/>
            <person name="Bluhm B."/>
            <person name="Cannon C."/>
            <person name="Castanera R."/>
            <person name="Culley D."/>
            <person name="Daum C."/>
            <person name="Ezra D."/>
            <person name="Gonzalez J."/>
            <person name="Henrissat B."/>
            <person name="Kuo A."/>
            <person name="Liang C."/>
            <person name="Lipzen A."/>
            <person name="Lutzoni F."/>
            <person name="Magnuson J."/>
            <person name="Mondo S."/>
            <person name="Nolan M."/>
            <person name="Ohm R."/>
            <person name="Pangilinan J."/>
            <person name="Park H.-J."/>
            <person name="Ramirez L."/>
            <person name="Alfaro M."/>
            <person name="Sun H."/>
            <person name="Tritt A."/>
            <person name="Yoshinaga Y."/>
            <person name="Zwiers L.-H."/>
            <person name="Turgeon B."/>
            <person name="Goodwin S."/>
            <person name="Spatafora J."/>
            <person name="Crous P."/>
            <person name="Grigoriev I."/>
        </authorList>
    </citation>
    <scope>NUCLEOTIDE SEQUENCE</scope>
    <source>
        <strain evidence="10">CBS 121739</strain>
    </source>
</reference>
<comment type="subcellular location">
    <subcellularLocation>
        <location evidence="7">Mitochondrion</location>
    </subcellularLocation>
</comment>
<dbReference type="InterPro" id="IPR006075">
    <property type="entry name" value="Asn/Gln-tRNA_Trfase_suB/E_cat"/>
</dbReference>
<protein>
    <recommendedName>
        <fullName evidence="7">Glutamyl-tRNA(Gln) amidotransferase subunit B, mitochondrial</fullName>
        <shortName evidence="7">Glu-AdT subunit B</shortName>
        <ecNumber evidence="7">6.3.5.-</ecNumber>
    </recommendedName>
</protein>
<feature type="domain" description="Asn/Gln amidotransferase" evidence="9">
    <location>
        <begin position="685"/>
        <end position="838"/>
    </location>
</feature>
<evidence type="ECO:0000256" key="5">
    <source>
        <dbReference type="ARBA" id="ARBA00022917"/>
    </source>
</evidence>
<organism evidence="10 11">
    <name type="scientific">Pseudovirgaria hyperparasitica</name>
    <dbReference type="NCBI Taxonomy" id="470096"/>
    <lineage>
        <taxon>Eukaryota</taxon>
        <taxon>Fungi</taxon>
        <taxon>Dikarya</taxon>
        <taxon>Ascomycota</taxon>
        <taxon>Pezizomycotina</taxon>
        <taxon>Dothideomycetes</taxon>
        <taxon>Dothideomycetes incertae sedis</taxon>
        <taxon>Acrospermales</taxon>
        <taxon>Acrospermaceae</taxon>
        <taxon>Pseudovirgaria</taxon>
    </lineage>
</organism>
<evidence type="ECO:0000256" key="2">
    <source>
        <dbReference type="ARBA" id="ARBA00022598"/>
    </source>
</evidence>
<dbReference type="NCBIfam" id="TIGR00133">
    <property type="entry name" value="gatB"/>
    <property type="match status" value="1"/>
</dbReference>
<dbReference type="GO" id="GO:0032543">
    <property type="term" value="P:mitochondrial translation"/>
    <property type="evidence" value="ECO:0007669"/>
    <property type="project" value="UniProtKB-UniRule"/>
</dbReference>
<evidence type="ECO:0000256" key="6">
    <source>
        <dbReference type="ARBA" id="ARBA00047913"/>
    </source>
</evidence>
<dbReference type="HAMAP" id="MF_00121">
    <property type="entry name" value="GatB"/>
    <property type="match status" value="1"/>
</dbReference>
<dbReference type="Pfam" id="PF02934">
    <property type="entry name" value="GatB_N"/>
    <property type="match status" value="1"/>
</dbReference>
<dbReference type="InterPro" id="IPR004413">
    <property type="entry name" value="GatB"/>
</dbReference>
<keyword evidence="7" id="KW-0496">Mitochondrion</keyword>
<dbReference type="GeneID" id="54490357"/>
<dbReference type="SUPFAM" id="SSF89095">
    <property type="entry name" value="GatB/YqeY motif"/>
    <property type="match status" value="1"/>
</dbReference>
<evidence type="ECO:0000256" key="4">
    <source>
        <dbReference type="ARBA" id="ARBA00022840"/>
    </source>
</evidence>
<dbReference type="GO" id="GO:0000070">
    <property type="term" value="P:mitotic sister chromatid segregation"/>
    <property type="evidence" value="ECO:0007669"/>
    <property type="project" value="InterPro"/>
</dbReference>
<keyword evidence="3 7" id="KW-0547">Nucleotide-binding</keyword>
<dbReference type="PANTHER" id="PTHR11659:SF0">
    <property type="entry name" value="GLUTAMYL-TRNA(GLN) AMIDOTRANSFERASE SUBUNIT B, MITOCHONDRIAL"/>
    <property type="match status" value="1"/>
</dbReference>
<dbReference type="NCBIfam" id="NF004012">
    <property type="entry name" value="PRK05477.1-2"/>
    <property type="match status" value="1"/>
</dbReference>
<dbReference type="GO" id="GO:0005524">
    <property type="term" value="F:ATP binding"/>
    <property type="evidence" value="ECO:0007669"/>
    <property type="project" value="UniProtKB-KW"/>
</dbReference>
<dbReference type="RefSeq" id="XP_033602524.1">
    <property type="nucleotide sequence ID" value="XM_033749303.1"/>
</dbReference>
<dbReference type="InterPro" id="IPR013950">
    <property type="entry name" value="Mis14/Nsl1"/>
</dbReference>
<dbReference type="EC" id="6.3.5.-" evidence="7"/>
<evidence type="ECO:0000313" key="10">
    <source>
        <dbReference type="EMBL" id="KAF2760073.1"/>
    </source>
</evidence>
<dbReference type="InterPro" id="IPR017958">
    <property type="entry name" value="Gln-tRNA_amidoTrfase_suB_CS"/>
</dbReference>
<dbReference type="InterPro" id="IPR003789">
    <property type="entry name" value="Asn/Gln_tRNA_amidoTrase-B-like"/>
</dbReference>
<evidence type="ECO:0000256" key="1">
    <source>
        <dbReference type="ARBA" id="ARBA00005306"/>
    </source>
</evidence>
<dbReference type="OrthoDB" id="1722066at2759"/>
<dbReference type="SUPFAM" id="SSF55931">
    <property type="entry name" value="Glutamine synthetase/guanido kinase"/>
    <property type="match status" value="1"/>
</dbReference>
<accession>A0A6A6WBL0</accession>
<dbReference type="InterPro" id="IPR014746">
    <property type="entry name" value="Gln_synth/guanido_kin_cat_dom"/>
</dbReference>
<dbReference type="InterPro" id="IPR018027">
    <property type="entry name" value="Asn/Gln_amidotransferase"/>
</dbReference>
<dbReference type="Pfam" id="PF08641">
    <property type="entry name" value="Mis14"/>
    <property type="match status" value="1"/>
</dbReference>
<dbReference type="PROSITE" id="PS01234">
    <property type="entry name" value="GATB"/>
    <property type="match status" value="1"/>
</dbReference>
<feature type="region of interest" description="Disordered" evidence="8">
    <location>
        <begin position="215"/>
        <end position="237"/>
    </location>
</feature>